<sequence>MKQRIALVTGANGAIGTAVCARLKEEGSCIIGADIKAPVLAGSILDDYYQLDVCSIGSICSLFDAVESRYSRIDTLVNVAGVGSTGSASDLTEAEWDRVLNTNLKGTFFSCQSAIPLMRRQKNGCIVNIGSVIGKNGGNARPWRDASELAGASNVVYAAAKAGVHILTVSLAKELASWGIRVNAVAPGPVETPMTAVFPEVLKTQIPVGRMGRADDVARAVCFLADPANSFITGEILDVNGGLFCD</sequence>
<dbReference type="PRINTS" id="PR00081">
    <property type="entry name" value="GDHRDH"/>
</dbReference>
<dbReference type="FunFam" id="3.40.50.720:FF:000173">
    <property type="entry name" value="3-oxoacyl-[acyl-carrier protein] reductase"/>
    <property type="match status" value="1"/>
</dbReference>
<organism evidence="3 4">
    <name type="scientific">Candidimonas nitroreducens</name>
    <dbReference type="NCBI Taxonomy" id="683354"/>
    <lineage>
        <taxon>Bacteria</taxon>
        <taxon>Pseudomonadati</taxon>
        <taxon>Pseudomonadota</taxon>
        <taxon>Betaproteobacteria</taxon>
        <taxon>Burkholderiales</taxon>
        <taxon>Alcaligenaceae</taxon>
        <taxon>Candidimonas</taxon>
    </lineage>
</organism>
<dbReference type="SUPFAM" id="SSF51735">
    <property type="entry name" value="NAD(P)-binding Rossmann-fold domains"/>
    <property type="match status" value="1"/>
</dbReference>
<evidence type="ECO:0000256" key="2">
    <source>
        <dbReference type="ARBA" id="ARBA00023002"/>
    </source>
</evidence>
<evidence type="ECO:0000313" key="3">
    <source>
        <dbReference type="EMBL" id="OWT57381.1"/>
    </source>
</evidence>
<protein>
    <submittedName>
        <fullName evidence="3">Sugar dehydrogenase</fullName>
    </submittedName>
</protein>
<dbReference type="PANTHER" id="PTHR42760:SF123">
    <property type="entry name" value="OXIDOREDUCTASE"/>
    <property type="match status" value="1"/>
</dbReference>
<evidence type="ECO:0000313" key="4">
    <source>
        <dbReference type="Proteomes" id="UP000214603"/>
    </source>
</evidence>
<dbReference type="AlphaFoldDB" id="A0A225MCU8"/>
<name>A0A225MCU8_9BURK</name>
<dbReference type="RefSeq" id="WP_088604385.1">
    <property type="nucleotide sequence ID" value="NZ_NJIH01000009.1"/>
</dbReference>
<dbReference type="GO" id="GO:0016616">
    <property type="term" value="F:oxidoreductase activity, acting on the CH-OH group of donors, NAD or NADP as acceptor"/>
    <property type="evidence" value="ECO:0007669"/>
    <property type="project" value="TreeGrafter"/>
</dbReference>
<dbReference type="Proteomes" id="UP000214603">
    <property type="component" value="Unassembled WGS sequence"/>
</dbReference>
<keyword evidence="2" id="KW-0560">Oxidoreductase</keyword>
<proteinExistence type="inferred from homology"/>
<dbReference type="PRINTS" id="PR00080">
    <property type="entry name" value="SDRFAMILY"/>
</dbReference>
<comment type="caution">
    <text evidence="3">The sequence shown here is derived from an EMBL/GenBank/DDBJ whole genome shotgun (WGS) entry which is preliminary data.</text>
</comment>
<accession>A0A225MCU8</accession>
<comment type="similarity">
    <text evidence="1">Belongs to the short-chain dehydrogenases/reductases (SDR) family.</text>
</comment>
<dbReference type="Gene3D" id="3.40.50.720">
    <property type="entry name" value="NAD(P)-binding Rossmann-like Domain"/>
    <property type="match status" value="1"/>
</dbReference>
<dbReference type="InterPro" id="IPR002347">
    <property type="entry name" value="SDR_fam"/>
</dbReference>
<dbReference type="InterPro" id="IPR036291">
    <property type="entry name" value="NAD(P)-bd_dom_sf"/>
</dbReference>
<dbReference type="PANTHER" id="PTHR42760">
    <property type="entry name" value="SHORT-CHAIN DEHYDROGENASES/REDUCTASES FAMILY MEMBER"/>
    <property type="match status" value="1"/>
</dbReference>
<evidence type="ECO:0000256" key="1">
    <source>
        <dbReference type="ARBA" id="ARBA00006484"/>
    </source>
</evidence>
<gene>
    <name evidence="3" type="ORF">CEY11_15765</name>
</gene>
<dbReference type="Pfam" id="PF13561">
    <property type="entry name" value="adh_short_C2"/>
    <property type="match status" value="1"/>
</dbReference>
<keyword evidence="4" id="KW-1185">Reference proteome</keyword>
<dbReference type="OrthoDB" id="196630at2"/>
<dbReference type="EMBL" id="NJIH01000009">
    <property type="protein sequence ID" value="OWT57381.1"/>
    <property type="molecule type" value="Genomic_DNA"/>
</dbReference>
<reference evidence="4" key="1">
    <citation type="submission" date="2017-06" db="EMBL/GenBank/DDBJ databases">
        <title>Herbaspirillum phytohormonus sp. nov., isolated from the root nodule of Robinia pseudoacacia in lead-zinc mine.</title>
        <authorList>
            <person name="Fan M."/>
            <person name="Lin Y."/>
        </authorList>
    </citation>
    <scope>NUCLEOTIDE SEQUENCE [LARGE SCALE GENOMIC DNA]</scope>
    <source>
        <strain evidence="4">SC-089</strain>
    </source>
</reference>
<dbReference type="GO" id="GO:0030497">
    <property type="term" value="P:fatty acid elongation"/>
    <property type="evidence" value="ECO:0007669"/>
    <property type="project" value="TreeGrafter"/>
</dbReference>